<dbReference type="EMBL" id="GGEC01005176">
    <property type="protein sequence ID" value="MBW85659.1"/>
    <property type="molecule type" value="Transcribed_RNA"/>
</dbReference>
<evidence type="ECO:0000313" key="1">
    <source>
        <dbReference type="EMBL" id="MBW85659.1"/>
    </source>
</evidence>
<reference evidence="1" key="1">
    <citation type="submission" date="2018-02" db="EMBL/GenBank/DDBJ databases">
        <title>Rhizophora mucronata_Transcriptome.</title>
        <authorList>
            <person name="Meera S.P."/>
            <person name="Sreeshan A."/>
            <person name="Augustine A."/>
        </authorList>
    </citation>
    <scope>NUCLEOTIDE SEQUENCE</scope>
    <source>
        <tissue evidence="1">Leaf</tissue>
    </source>
</reference>
<proteinExistence type="predicted"/>
<name>A0A2P2IWQ4_RHIMU</name>
<protein>
    <submittedName>
        <fullName evidence="1">Uncharacterized protein</fullName>
    </submittedName>
</protein>
<sequence>MYMISLYIHAPVSDHNHSSQIFSY</sequence>
<accession>A0A2P2IWQ4</accession>
<dbReference type="AlphaFoldDB" id="A0A2P2IWQ4"/>
<organism evidence="1">
    <name type="scientific">Rhizophora mucronata</name>
    <name type="common">Asiatic mangrove</name>
    <dbReference type="NCBI Taxonomy" id="61149"/>
    <lineage>
        <taxon>Eukaryota</taxon>
        <taxon>Viridiplantae</taxon>
        <taxon>Streptophyta</taxon>
        <taxon>Embryophyta</taxon>
        <taxon>Tracheophyta</taxon>
        <taxon>Spermatophyta</taxon>
        <taxon>Magnoliopsida</taxon>
        <taxon>eudicotyledons</taxon>
        <taxon>Gunneridae</taxon>
        <taxon>Pentapetalae</taxon>
        <taxon>rosids</taxon>
        <taxon>fabids</taxon>
        <taxon>Malpighiales</taxon>
        <taxon>Rhizophoraceae</taxon>
        <taxon>Rhizophora</taxon>
    </lineage>
</organism>